<evidence type="ECO:0000313" key="2">
    <source>
        <dbReference type="Proteomes" id="UP000297703"/>
    </source>
</evidence>
<accession>A0A4D9DHR9</accession>
<name>A0A4D9DHR9_9SAUR</name>
<dbReference type="AlphaFoldDB" id="A0A4D9DHR9"/>
<gene>
    <name evidence="1" type="ORF">DR999_PMT21131</name>
</gene>
<comment type="caution">
    <text evidence="1">The sequence shown here is derived from an EMBL/GenBank/DDBJ whole genome shotgun (WGS) entry which is preliminary data.</text>
</comment>
<keyword evidence="2" id="KW-1185">Reference proteome</keyword>
<dbReference type="Proteomes" id="UP000297703">
    <property type="component" value="Unassembled WGS sequence"/>
</dbReference>
<organism evidence="1 2">
    <name type="scientific">Platysternon megacephalum</name>
    <name type="common">big-headed turtle</name>
    <dbReference type="NCBI Taxonomy" id="55544"/>
    <lineage>
        <taxon>Eukaryota</taxon>
        <taxon>Metazoa</taxon>
        <taxon>Chordata</taxon>
        <taxon>Craniata</taxon>
        <taxon>Vertebrata</taxon>
        <taxon>Euteleostomi</taxon>
        <taxon>Archelosauria</taxon>
        <taxon>Testudinata</taxon>
        <taxon>Testudines</taxon>
        <taxon>Cryptodira</taxon>
        <taxon>Durocryptodira</taxon>
        <taxon>Testudinoidea</taxon>
        <taxon>Platysternidae</taxon>
        <taxon>Platysternon</taxon>
    </lineage>
</organism>
<evidence type="ECO:0000313" key="1">
    <source>
        <dbReference type="EMBL" id="TFJ97045.1"/>
    </source>
</evidence>
<protein>
    <submittedName>
        <fullName evidence="1">EVI5-like protein</fullName>
    </submittedName>
</protein>
<dbReference type="EMBL" id="QXTE01000540">
    <property type="protein sequence ID" value="TFJ97045.1"/>
    <property type="molecule type" value="Genomic_DNA"/>
</dbReference>
<reference evidence="1 2" key="1">
    <citation type="submission" date="2019-04" db="EMBL/GenBank/DDBJ databases">
        <title>Draft genome of the big-headed turtle Platysternon megacephalum.</title>
        <authorList>
            <person name="Gong S."/>
        </authorList>
    </citation>
    <scope>NUCLEOTIDE SEQUENCE [LARGE SCALE GENOMIC DNA]</scope>
    <source>
        <strain evidence="1">DO16091913</strain>
        <tissue evidence="1">Muscle</tissue>
    </source>
</reference>
<sequence>MSVSQASLLRCWLDPGLLLSNIGAGEQLVSAEDCYLFLLCPGMIYRLTPVVQDLFDPSQMLVLNASSTFARQAGRPQLVNGVKEKGVGELVRVGATGGGYI</sequence>
<reference evidence="1 2" key="2">
    <citation type="submission" date="2019-04" db="EMBL/GenBank/DDBJ databases">
        <title>The genome sequence of big-headed turtle.</title>
        <authorList>
            <person name="Gong S."/>
        </authorList>
    </citation>
    <scope>NUCLEOTIDE SEQUENCE [LARGE SCALE GENOMIC DNA]</scope>
    <source>
        <strain evidence="1">DO16091913</strain>
        <tissue evidence="1">Muscle</tissue>
    </source>
</reference>
<proteinExistence type="predicted"/>